<feature type="domain" description="PPIase FKBP-type" evidence="8">
    <location>
        <begin position="166"/>
        <end position="212"/>
    </location>
</feature>
<dbReference type="Pfam" id="PF00254">
    <property type="entry name" value="FKBP_C"/>
    <property type="match status" value="1"/>
</dbReference>
<keyword evidence="7" id="KW-0175">Coiled coil</keyword>
<dbReference type="InterPro" id="IPR046357">
    <property type="entry name" value="PPIase_dom_sf"/>
</dbReference>
<reference evidence="9" key="1">
    <citation type="submission" date="2020-05" db="EMBL/GenBank/DDBJ databases">
        <authorList>
            <person name="Chiriac C."/>
            <person name="Salcher M."/>
            <person name="Ghai R."/>
            <person name="Kavagutti S V."/>
        </authorList>
    </citation>
    <scope>NUCLEOTIDE SEQUENCE</scope>
</reference>
<dbReference type="PANTHER" id="PTHR30560">
    <property type="entry name" value="TRIGGER FACTOR CHAPERONE AND PEPTIDYL-PROLYL CIS/TRANS ISOMERASE"/>
    <property type="match status" value="1"/>
</dbReference>
<comment type="similarity">
    <text evidence="2">Belongs to the FKBP-type PPIase family. Tig subfamily.</text>
</comment>
<dbReference type="GO" id="GO:0044183">
    <property type="term" value="F:protein folding chaperone"/>
    <property type="evidence" value="ECO:0007669"/>
    <property type="project" value="TreeGrafter"/>
</dbReference>
<organism evidence="9">
    <name type="scientific">freshwater metagenome</name>
    <dbReference type="NCBI Taxonomy" id="449393"/>
    <lineage>
        <taxon>unclassified sequences</taxon>
        <taxon>metagenomes</taxon>
        <taxon>ecological metagenomes</taxon>
    </lineage>
</organism>
<dbReference type="Gene3D" id="1.10.3120.10">
    <property type="entry name" value="Trigger factor, C-terminal domain"/>
    <property type="match status" value="1"/>
</dbReference>
<evidence type="ECO:0000256" key="5">
    <source>
        <dbReference type="ARBA" id="ARBA00023186"/>
    </source>
</evidence>
<dbReference type="InterPro" id="IPR008881">
    <property type="entry name" value="Trigger_fac_ribosome-bd_bac"/>
</dbReference>
<dbReference type="GO" id="GO:0051083">
    <property type="term" value="P:'de novo' cotranslational protein folding"/>
    <property type="evidence" value="ECO:0007669"/>
    <property type="project" value="TreeGrafter"/>
</dbReference>
<dbReference type="AlphaFoldDB" id="A0A6J6BQN1"/>
<dbReference type="Pfam" id="PF05698">
    <property type="entry name" value="Trigger_C"/>
    <property type="match status" value="1"/>
</dbReference>
<evidence type="ECO:0000256" key="7">
    <source>
        <dbReference type="SAM" id="Coils"/>
    </source>
</evidence>
<dbReference type="HAMAP" id="MF_00303">
    <property type="entry name" value="Trigger_factor_Tig"/>
    <property type="match status" value="1"/>
</dbReference>
<dbReference type="SUPFAM" id="SSF54534">
    <property type="entry name" value="FKBP-like"/>
    <property type="match status" value="1"/>
</dbReference>
<evidence type="ECO:0000256" key="3">
    <source>
        <dbReference type="ARBA" id="ARBA00013194"/>
    </source>
</evidence>
<dbReference type="InterPro" id="IPR036611">
    <property type="entry name" value="Trigger_fac_ribosome-bd_sf"/>
</dbReference>
<evidence type="ECO:0000256" key="4">
    <source>
        <dbReference type="ARBA" id="ARBA00023110"/>
    </source>
</evidence>
<dbReference type="PROSITE" id="PS50059">
    <property type="entry name" value="FKBP_PPIASE"/>
    <property type="match status" value="1"/>
</dbReference>
<dbReference type="EMBL" id="CAEZTO010000005">
    <property type="protein sequence ID" value="CAB4569265.1"/>
    <property type="molecule type" value="Genomic_DNA"/>
</dbReference>
<dbReference type="InterPro" id="IPR037041">
    <property type="entry name" value="Trigger_fac_C_sf"/>
</dbReference>
<accession>A0A6J6BQN1</accession>
<dbReference type="Pfam" id="PF05697">
    <property type="entry name" value="Trigger_N"/>
    <property type="match status" value="1"/>
</dbReference>
<dbReference type="EMBL" id="CAEZST010000002">
    <property type="protein sequence ID" value="CAB4540723.1"/>
    <property type="molecule type" value="Genomic_DNA"/>
</dbReference>
<gene>
    <name evidence="9" type="ORF">UFOPK1503_00232</name>
    <name evidence="10" type="ORF">UFOPK1693_00563</name>
</gene>
<name>A0A6J6BQN1_9ZZZZ</name>
<dbReference type="Gene3D" id="3.10.50.40">
    <property type="match status" value="1"/>
</dbReference>
<evidence type="ECO:0000256" key="2">
    <source>
        <dbReference type="ARBA" id="ARBA00005464"/>
    </source>
</evidence>
<evidence type="ECO:0000313" key="10">
    <source>
        <dbReference type="EMBL" id="CAB4569265.1"/>
    </source>
</evidence>
<dbReference type="PIRSF" id="PIRSF003095">
    <property type="entry name" value="Trigger_factor"/>
    <property type="match status" value="1"/>
</dbReference>
<proteinExistence type="inferred from homology"/>
<dbReference type="GO" id="GO:0043022">
    <property type="term" value="F:ribosome binding"/>
    <property type="evidence" value="ECO:0007669"/>
    <property type="project" value="TreeGrafter"/>
</dbReference>
<evidence type="ECO:0000259" key="8">
    <source>
        <dbReference type="PROSITE" id="PS50059"/>
    </source>
</evidence>
<dbReference type="Gene3D" id="3.30.70.1050">
    <property type="entry name" value="Trigger factor ribosome-binding domain"/>
    <property type="match status" value="1"/>
</dbReference>
<dbReference type="NCBIfam" id="TIGR00115">
    <property type="entry name" value="tig"/>
    <property type="match status" value="1"/>
</dbReference>
<keyword evidence="5" id="KW-0143">Chaperone</keyword>
<protein>
    <recommendedName>
        <fullName evidence="3">peptidylprolyl isomerase</fullName>
        <ecNumber evidence="3">5.2.1.8</ecNumber>
    </recommendedName>
</protein>
<comment type="catalytic activity">
    <reaction evidence="1">
        <text>[protein]-peptidylproline (omega=180) = [protein]-peptidylproline (omega=0)</text>
        <dbReference type="Rhea" id="RHEA:16237"/>
        <dbReference type="Rhea" id="RHEA-COMP:10747"/>
        <dbReference type="Rhea" id="RHEA-COMP:10748"/>
        <dbReference type="ChEBI" id="CHEBI:83833"/>
        <dbReference type="ChEBI" id="CHEBI:83834"/>
        <dbReference type="EC" id="5.2.1.8"/>
    </reaction>
</comment>
<dbReference type="EC" id="5.2.1.8" evidence="3"/>
<feature type="coiled-coil region" evidence="7">
    <location>
        <begin position="237"/>
        <end position="285"/>
    </location>
</feature>
<dbReference type="InterPro" id="IPR001179">
    <property type="entry name" value="PPIase_FKBP_dom"/>
</dbReference>
<dbReference type="SUPFAM" id="SSF109998">
    <property type="entry name" value="Triger factor/SurA peptide-binding domain-like"/>
    <property type="match status" value="1"/>
</dbReference>
<evidence type="ECO:0000313" key="9">
    <source>
        <dbReference type="EMBL" id="CAB4540723.1"/>
    </source>
</evidence>
<keyword evidence="6" id="KW-0413">Isomerase</keyword>
<dbReference type="SUPFAM" id="SSF102735">
    <property type="entry name" value="Trigger factor ribosome-binding domain"/>
    <property type="match status" value="1"/>
</dbReference>
<dbReference type="GO" id="GO:0003755">
    <property type="term" value="F:peptidyl-prolyl cis-trans isomerase activity"/>
    <property type="evidence" value="ECO:0007669"/>
    <property type="project" value="UniProtKB-KW"/>
</dbReference>
<sequence length="420" mass="46613">MKTDVKRINPTRVKLTITVDQSGFKPALDRAYKAVAQQVNIPGFRKGKVPSQVLDQRVGKDAIIAQAINDGLDNFYRDALRENNLRPLDTPQADIKSAPSSTELDKELIVELEVEVEPEFKMPTYKGMTVSVEPVKVAQLDIETELDALRARFGTLKTVERAAKKGDFTTIDLSASMDGKPIDTATDISYEIGSNQLLDGIDEALDTLSAGESTTFRSKLVGGEFAGKEAEVAVTLKAVKERELPELNDEFAQLASEFDTLSELKADLEKRIEKQLARKQVLQARDKIVEELIAQAKIPTSDVAIEREVNAHLEGEGRLQDDAHRKEVTEEAERNFQTRLILDAVVKAEEIKVQDRELIDYLAMMAASYGMDPNEFIKQISNSGQVPAYVSELARRKAVDFLVANAEISDTNGKKVEYQA</sequence>
<dbReference type="InterPro" id="IPR027304">
    <property type="entry name" value="Trigger_fact/SurA_dom_sf"/>
</dbReference>
<dbReference type="PANTHER" id="PTHR30560:SF3">
    <property type="entry name" value="TRIGGER FACTOR-LIKE PROTEIN TIG, CHLOROPLASTIC"/>
    <property type="match status" value="1"/>
</dbReference>
<dbReference type="GO" id="GO:0043335">
    <property type="term" value="P:protein unfolding"/>
    <property type="evidence" value="ECO:0007669"/>
    <property type="project" value="TreeGrafter"/>
</dbReference>
<evidence type="ECO:0000256" key="1">
    <source>
        <dbReference type="ARBA" id="ARBA00000971"/>
    </source>
</evidence>
<evidence type="ECO:0000256" key="6">
    <source>
        <dbReference type="ARBA" id="ARBA00023235"/>
    </source>
</evidence>
<dbReference type="InterPro" id="IPR008880">
    <property type="entry name" value="Trigger_fac_C"/>
</dbReference>
<keyword evidence="4" id="KW-0697">Rotamase</keyword>
<dbReference type="GO" id="GO:0015031">
    <property type="term" value="P:protein transport"/>
    <property type="evidence" value="ECO:0007669"/>
    <property type="project" value="InterPro"/>
</dbReference>
<dbReference type="InterPro" id="IPR005215">
    <property type="entry name" value="Trig_fac"/>
</dbReference>